<dbReference type="InterPro" id="IPR027417">
    <property type="entry name" value="P-loop_NTPase"/>
</dbReference>
<dbReference type="SUPFAM" id="SSF52540">
    <property type="entry name" value="P-loop containing nucleoside triphosphate hydrolases"/>
    <property type="match status" value="1"/>
</dbReference>
<gene>
    <name evidence="1" type="ORF">S03H2_53890</name>
</gene>
<organism evidence="1">
    <name type="scientific">marine sediment metagenome</name>
    <dbReference type="NCBI Taxonomy" id="412755"/>
    <lineage>
        <taxon>unclassified sequences</taxon>
        <taxon>metagenomes</taxon>
        <taxon>ecological metagenomes</taxon>
    </lineage>
</organism>
<evidence type="ECO:0008006" key="2">
    <source>
        <dbReference type="Google" id="ProtNLM"/>
    </source>
</evidence>
<feature type="non-terminal residue" evidence="1">
    <location>
        <position position="127"/>
    </location>
</feature>
<name>X1H082_9ZZZZ</name>
<dbReference type="AlphaFoldDB" id="X1H082"/>
<sequence length="127" mass="13995">MVHPKRLAWLAQRVKNKADATFNKICVGVKTVTAQINPNPIIIIGNQKSGATAIAALLADMAGISVTLDLRKEIGNPTYHLVVRGILPLAEFIERNKLAFSAKIIKEPNLTLLYDRLPEYFPGSKFV</sequence>
<protein>
    <recommendedName>
        <fullName evidence="2">Sulfotransferase family protein</fullName>
    </recommendedName>
</protein>
<evidence type="ECO:0000313" key="1">
    <source>
        <dbReference type="EMBL" id="GAH62832.1"/>
    </source>
</evidence>
<comment type="caution">
    <text evidence="1">The sequence shown here is derived from an EMBL/GenBank/DDBJ whole genome shotgun (WGS) entry which is preliminary data.</text>
</comment>
<accession>X1H082</accession>
<dbReference type="EMBL" id="BARU01034322">
    <property type="protein sequence ID" value="GAH62832.1"/>
    <property type="molecule type" value="Genomic_DNA"/>
</dbReference>
<reference evidence="1" key="1">
    <citation type="journal article" date="2014" name="Front. Microbiol.">
        <title>High frequency of phylogenetically diverse reductive dehalogenase-homologous genes in deep subseafloor sedimentary metagenomes.</title>
        <authorList>
            <person name="Kawai M."/>
            <person name="Futagami T."/>
            <person name="Toyoda A."/>
            <person name="Takaki Y."/>
            <person name="Nishi S."/>
            <person name="Hori S."/>
            <person name="Arai W."/>
            <person name="Tsubouchi T."/>
            <person name="Morono Y."/>
            <person name="Uchiyama I."/>
            <person name="Ito T."/>
            <person name="Fujiyama A."/>
            <person name="Inagaki F."/>
            <person name="Takami H."/>
        </authorList>
    </citation>
    <scope>NUCLEOTIDE SEQUENCE</scope>
    <source>
        <strain evidence="1">Expedition CK06-06</strain>
    </source>
</reference>
<proteinExistence type="predicted"/>